<dbReference type="EMBL" id="KN833042">
    <property type="protein sequence ID" value="KIM75777.1"/>
    <property type="molecule type" value="Genomic_DNA"/>
</dbReference>
<dbReference type="InParanoid" id="A0A0C3BEN0"/>
<protein>
    <submittedName>
        <fullName evidence="1">Uncharacterized protein</fullName>
    </submittedName>
</protein>
<dbReference type="AlphaFoldDB" id="A0A0C3BEN0"/>
<keyword evidence="2" id="KW-1185">Reference proteome</keyword>
<dbReference type="OrthoDB" id="3256367at2759"/>
<sequence>MMAVSTARSLSLVSKTIREKSRFHSVTCHDVAQTLELARILSETPPHLRVVRHILVLNSYKDDTRTHPSIQRFHRHRVS</sequence>
<name>A0A0C3BEN0_PILCF</name>
<accession>A0A0C3BEN0</accession>
<evidence type="ECO:0000313" key="2">
    <source>
        <dbReference type="Proteomes" id="UP000054166"/>
    </source>
</evidence>
<organism evidence="1 2">
    <name type="scientific">Piloderma croceum (strain F 1598)</name>
    <dbReference type="NCBI Taxonomy" id="765440"/>
    <lineage>
        <taxon>Eukaryota</taxon>
        <taxon>Fungi</taxon>
        <taxon>Dikarya</taxon>
        <taxon>Basidiomycota</taxon>
        <taxon>Agaricomycotina</taxon>
        <taxon>Agaricomycetes</taxon>
        <taxon>Agaricomycetidae</taxon>
        <taxon>Atheliales</taxon>
        <taxon>Atheliaceae</taxon>
        <taxon>Piloderma</taxon>
    </lineage>
</organism>
<dbReference type="HOGENOM" id="CLU_2606889_0_0_1"/>
<reference evidence="1 2" key="1">
    <citation type="submission" date="2014-04" db="EMBL/GenBank/DDBJ databases">
        <authorList>
            <consortium name="DOE Joint Genome Institute"/>
            <person name="Kuo A."/>
            <person name="Tarkka M."/>
            <person name="Buscot F."/>
            <person name="Kohler A."/>
            <person name="Nagy L.G."/>
            <person name="Floudas D."/>
            <person name="Copeland A."/>
            <person name="Barry K.W."/>
            <person name="Cichocki N."/>
            <person name="Veneault-Fourrey C."/>
            <person name="LaButti K."/>
            <person name="Lindquist E.A."/>
            <person name="Lipzen A."/>
            <person name="Lundell T."/>
            <person name="Morin E."/>
            <person name="Murat C."/>
            <person name="Sun H."/>
            <person name="Tunlid A."/>
            <person name="Henrissat B."/>
            <person name="Grigoriev I.V."/>
            <person name="Hibbett D.S."/>
            <person name="Martin F."/>
            <person name="Nordberg H.P."/>
            <person name="Cantor M.N."/>
            <person name="Hua S.X."/>
        </authorList>
    </citation>
    <scope>NUCLEOTIDE SEQUENCE [LARGE SCALE GENOMIC DNA]</scope>
    <source>
        <strain evidence="1 2">F 1598</strain>
    </source>
</reference>
<proteinExistence type="predicted"/>
<dbReference type="Proteomes" id="UP000054166">
    <property type="component" value="Unassembled WGS sequence"/>
</dbReference>
<reference evidence="2" key="2">
    <citation type="submission" date="2015-01" db="EMBL/GenBank/DDBJ databases">
        <title>Evolutionary Origins and Diversification of the Mycorrhizal Mutualists.</title>
        <authorList>
            <consortium name="DOE Joint Genome Institute"/>
            <consortium name="Mycorrhizal Genomics Consortium"/>
            <person name="Kohler A."/>
            <person name="Kuo A."/>
            <person name="Nagy L.G."/>
            <person name="Floudas D."/>
            <person name="Copeland A."/>
            <person name="Barry K.W."/>
            <person name="Cichocki N."/>
            <person name="Veneault-Fourrey C."/>
            <person name="LaButti K."/>
            <person name="Lindquist E.A."/>
            <person name="Lipzen A."/>
            <person name="Lundell T."/>
            <person name="Morin E."/>
            <person name="Murat C."/>
            <person name="Riley R."/>
            <person name="Ohm R."/>
            <person name="Sun H."/>
            <person name="Tunlid A."/>
            <person name="Henrissat B."/>
            <person name="Grigoriev I.V."/>
            <person name="Hibbett D.S."/>
            <person name="Martin F."/>
        </authorList>
    </citation>
    <scope>NUCLEOTIDE SEQUENCE [LARGE SCALE GENOMIC DNA]</scope>
    <source>
        <strain evidence="2">F 1598</strain>
    </source>
</reference>
<gene>
    <name evidence="1" type="ORF">PILCRDRAFT_826936</name>
</gene>
<evidence type="ECO:0000313" key="1">
    <source>
        <dbReference type="EMBL" id="KIM75777.1"/>
    </source>
</evidence>